<sequence>MTKREIKAINFTPKYDVLEDRVRLSINYEDINNRVDFMITRAFSLKLLPTLSEYMDKFYAGTLPQESNAPQPSKDTLVKNEQTSRTDDTNLELYKQGDELLKEVKFSYLKESKRTIIHFISEESIAVVNLDAPNMQQIFSVIKATIPYFSWGISQSL</sequence>
<feature type="compositionally biased region" description="Basic and acidic residues" evidence="1">
    <location>
        <begin position="76"/>
        <end position="85"/>
    </location>
</feature>
<dbReference type="Proteomes" id="UP000671852">
    <property type="component" value="Chromosome"/>
</dbReference>
<reference evidence="2" key="1">
    <citation type="submission" date="2019-11" db="EMBL/GenBank/DDBJ databases">
        <authorList>
            <person name="Kojima H."/>
        </authorList>
    </citation>
    <scope>NUCLEOTIDE SEQUENCE</scope>
    <source>
        <strain evidence="2">H1576</strain>
    </source>
</reference>
<feature type="region of interest" description="Disordered" evidence="1">
    <location>
        <begin position="63"/>
        <end position="85"/>
    </location>
</feature>
<protein>
    <submittedName>
        <fullName evidence="2">Uncharacterized protein</fullName>
    </submittedName>
</protein>
<dbReference type="KEGG" id="saqt:GJV85_00585"/>
<reference evidence="2" key="2">
    <citation type="submission" date="2021-04" db="EMBL/GenBank/DDBJ databases">
        <title>Isolation and characterization of a novel species of the genus Sulfurimonas.</title>
        <authorList>
            <person name="Fukui M."/>
        </authorList>
    </citation>
    <scope>NUCLEOTIDE SEQUENCE</scope>
    <source>
        <strain evidence="2">H1576</strain>
    </source>
</reference>
<evidence type="ECO:0000313" key="3">
    <source>
        <dbReference type="Proteomes" id="UP000671852"/>
    </source>
</evidence>
<gene>
    <name evidence="2" type="ORF">GJV85_00585</name>
</gene>
<keyword evidence="3" id="KW-1185">Reference proteome</keyword>
<dbReference type="RefSeq" id="WP_207561954.1">
    <property type="nucleotide sequence ID" value="NZ_CP046072.1"/>
</dbReference>
<evidence type="ECO:0000313" key="2">
    <source>
        <dbReference type="EMBL" id="QSZ40676.1"/>
    </source>
</evidence>
<proteinExistence type="predicted"/>
<organism evidence="2 3">
    <name type="scientific">Sulfurimonas aquatica</name>
    <dbReference type="NCBI Taxonomy" id="2672570"/>
    <lineage>
        <taxon>Bacteria</taxon>
        <taxon>Pseudomonadati</taxon>
        <taxon>Campylobacterota</taxon>
        <taxon>Epsilonproteobacteria</taxon>
        <taxon>Campylobacterales</taxon>
        <taxon>Sulfurimonadaceae</taxon>
        <taxon>Sulfurimonas</taxon>
    </lineage>
</organism>
<dbReference type="EMBL" id="CP046072">
    <property type="protein sequence ID" value="QSZ40676.1"/>
    <property type="molecule type" value="Genomic_DNA"/>
</dbReference>
<name>A0A975AY21_9BACT</name>
<accession>A0A975AY21</accession>
<feature type="compositionally biased region" description="Polar residues" evidence="1">
    <location>
        <begin position="64"/>
        <end position="75"/>
    </location>
</feature>
<evidence type="ECO:0000256" key="1">
    <source>
        <dbReference type="SAM" id="MobiDB-lite"/>
    </source>
</evidence>
<dbReference type="AlphaFoldDB" id="A0A975AY21"/>